<evidence type="ECO:0000256" key="15">
    <source>
        <dbReference type="ARBA" id="ARBA00023136"/>
    </source>
</evidence>
<dbReference type="InterPro" id="IPR004839">
    <property type="entry name" value="Aminotransferase_I/II_large"/>
</dbReference>
<dbReference type="GO" id="GO:0017059">
    <property type="term" value="C:serine palmitoyltransferase complex"/>
    <property type="evidence" value="ECO:0007669"/>
    <property type="project" value="TreeGrafter"/>
</dbReference>
<dbReference type="Gene3D" id="3.40.640.10">
    <property type="entry name" value="Type I PLP-dependent aspartate aminotransferase-like (Major domain)"/>
    <property type="match status" value="1"/>
</dbReference>
<protein>
    <recommendedName>
        <fullName evidence="7">serine C-palmitoyltransferase</fullName>
        <ecNumber evidence="7">2.3.1.50</ecNumber>
    </recommendedName>
</protein>
<accession>A0A7R9BFH0</accession>
<dbReference type="GO" id="GO:0046513">
    <property type="term" value="P:ceramide biosynthetic process"/>
    <property type="evidence" value="ECO:0007669"/>
    <property type="project" value="TreeGrafter"/>
</dbReference>
<keyword evidence="14" id="KW-0443">Lipid metabolism</keyword>
<keyword evidence="9 19" id="KW-0812">Transmembrane</keyword>
<dbReference type="Pfam" id="PF00155">
    <property type="entry name" value="Aminotran_1_2"/>
    <property type="match status" value="1"/>
</dbReference>
<dbReference type="InterPro" id="IPR015421">
    <property type="entry name" value="PyrdxlP-dep_Trfase_major"/>
</dbReference>
<comment type="pathway">
    <text evidence="5">Sphingolipid metabolism.</text>
</comment>
<evidence type="ECO:0000256" key="1">
    <source>
        <dbReference type="ARBA" id="ARBA00001933"/>
    </source>
</evidence>
<organism evidence="21">
    <name type="scientific">Notodromas monacha</name>
    <dbReference type="NCBI Taxonomy" id="399045"/>
    <lineage>
        <taxon>Eukaryota</taxon>
        <taxon>Metazoa</taxon>
        <taxon>Ecdysozoa</taxon>
        <taxon>Arthropoda</taxon>
        <taxon>Crustacea</taxon>
        <taxon>Oligostraca</taxon>
        <taxon>Ostracoda</taxon>
        <taxon>Podocopa</taxon>
        <taxon>Podocopida</taxon>
        <taxon>Cypridocopina</taxon>
        <taxon>Cypridoidea</taxon>
        <taxon>Cyprididae</taxon>
        <taxon>Notodromas</taxon>
    </lineage>
</organism>
<dbReference type="GO" id="GO:0046512">
    <property type="term" value="P:sphingosine biosynthetic process"/>
    <property type="evidence" value="ECO:0007669"/>
    <property type="project" value="TreeGrafter"/>
</dbReference>
<dbReference type="PANTHER" id="PTHR13693:SF3">
    <property type="entry name" value="LD36009P"/>
    <property type="match status" value="1"/>
</dbReference>
<evidence type="ECO:0000256" key="19">
    <source>
        <dbReference type="SAM" id="Phobius"/>
    </source>
</evidence>
<feature type="domain" description="Aminotransferase class I/classII large" evidence="20">
    <location>
        <begin position="142"/>
        <end position="501"/>
    </location>
</feature>
<dbReference type="GO" id="GO:0016020">
    <property type="term" value="C:membrane"/>
    <property type="evidence" value="ECO:0007669"/>
    <property type="project" value="UniProtKB-SubCell"/>
</dbReference>
<dbReference type="Gene3D" id="3.90.1150.10">
    <property type="entry name" value="Aspartate Aminotransferase, domain 1"/>
    <property type="match status" value="1"/>
</dbReference>
<evidence type="ECO:0000256" key="4">
    <source>
        <dbReference type="ARBA" id="ARBA00004760"/>
    </source>
</evidence>
<evidence type="ECO:0000256" key="13">
    <source>
        <dbReference type="ARBA" id="ARBA00022989"/>
    </source>
</evidence>
<dbReference type="CDD" id="cd06454">
    <property type="entry name" value="KBL_like"/>
    <property type="match status" value="1"/>
</dbReference>
<dbReference type="InterPro" id="IPR015424">
    <property type="entry name" value="PyrdxlP-dep_Trfase"/>
</dbReference>
<keyword evidence="13 19" id="KW-1133">Transmembrane helix</keyword>
<name>A0A7R9BFH0_9CRUS</name>
<dbReference type="EMBL" id="CAJPEX010000124">
    <property type="protein sequence ID" value="CAG0913529.1"/>
    <property type="molecule type" value="Genomic_DNA"/>
</dbReference>
<gene>
    <name evidence="21" type="ORF">NMOB1V02_LOCUS1268</name>
</gene>
<dbReference type="EC" id="2.3.1.50" evidence="7"/>
<dbReference type="FunFam" id="3.40.640.10:FF:000047">
    <property type="entry name" value="serine palmitoyltransferase 2 isoform X1"/>
    <property type="match status" value="1"/>
</dbReference>
<evidence type="ECO:0000313" key="22">
    <source>
        <dbReference type="Proteomes" id="UP000678499"/>
    </source>
</evidence>
<dbReference type="PROSITE" id="PS00599">
    <property type="entry name" value="AA_TRANSFER_CLASS_2"/>
    <property type="match status" value="1"/>
</dbReference>
<evidence type="ECO:0000256" key="14">
    <source>
        <dbReference type="ARBA" id="ARBA00023098"/>
    </source>
</evidence>
<dbReference type="GO" id="GO:0030170">
    <property type="term" value="F:pyridoxal phosphate binding"/>
    <property type="evidence" value="ECO:0007669"/>
    <property type="project" value="InterPro"/>
</dbReference>
<keyword evidence="16" id="KW-0012">Acyltransferase</keyword>
<comment type="catalytic activity">
    <reaction evidence="17">
        <text>L-serine + hexadecanoyl-CoA + H(+) = 3-oxosphinganine + CO2 + CoA</text>
        <dbReference type="Rhea" id="RHEA:14761"/>
        <dbReference type="ChEBI" id="CHEBI:15378"/>
        <dbReference type="ChEBI" id="CHEBI:16526"/>
        <dbReference type="ChEBI" id="CHEBI:33384"/>
        <dbReference type="ChEBI" id="CHEBI:57287"/>
        <dbReference type="ChEBI" id="CHEBI:57379"/>
        <dbReference type="ChEBI" id="CHEBI:58299"/>
        <dbReference type="EC" id="2.3.1.50"/>
    </reaction>
</comment>
<comment type="cofactor">
    <cofactor evidence="1 18">
        <name>pyridoxal 5'-phosphate</name>
        <dbReference type="ChEBI" id="CHEBI:597326"/>
    </cofactor>
</comment>
<reference evidence="21" key="1">
    <citation type="submission" date="2020-11" db="EMBL/GenBank/DDBJ databases">
        <authorList>
            <person name="Tran Van P."/>
        </authorList>
    </citation>
    <scope>NUCLEOTIDE SEQUENCE</scope>
</reference>
<proteinExistence type="inferred from homology"/>
<sequence>MGMSNGLKNGYSPEYMGMKTDKNHNWKELHNYEESRAHVSIVTVFLTYLSYIILCLLGYASEWLAKFGLLRNGLNVDPRFGENYVPLYFNNWESIFARHIYRRGREYCSRPICSVPGAMCTLKDRYTPDNGWNFQFTGTQTKCVNFGSYNYLGFAENRGPCCDSAKGAIRKEGLTLGSATRELGSGRAVEELESLVAEYLGLEDAIVFGMGFATNSLNLPALVGKGSLIISDQWNHSSLILGARLSGAAIHVFQHNNMASLEKVIRDAIVQGQPRTKRPWKKILIVVEGIYSMEGTIVNLPSIIRLKNKYKAYLYLDEAHSIGAIGPRGRGITDYFGIDPREVDIMMGTFTKSFGSAGGYIAGKRSIIDHLRVRSHASTYACSMSPPVAQQVIAAMSIIMGKDGTHEGIKRIRALAENSRYLRRNLMRMGFIIFGHDDSPIIPLLLFQPAKIPWFARCMTEYNVAVVAVGFPATPVVESRARFCVSAGHTKEMLDQVLSAIAEVGDRLLIKYAKNQVRSKLDCDPDYDCE</sequence>
<comment type="similarity">
    <text evidence="6 18">Belongs to the class-II pyridoxal-phosphate-dependent aminotransferase family.</text>
</comment>
<dbReference type="InterPro" id="IPR015422">
    <property type="entry name" value="PyrdxlP-dep_Trfase_small"/>
</dbReference>
<keyword evidence="12" id="KW-0746">Sphingolipid metabolism</keyword>
<dbReference type="PANTHER" id="PTHR13693">
    <property type="entry name" value="CLASS II AMINOTRANSFERASE/8-AMINO-7-OXONONANOATE SYNTHASE"/>
    <property type="match status" value="1"/>
</dbReference>
<dbReference type="InterPro" id="IPR001917">
    <property type="entry name" value="Aminotrans_II_pyridoxalP_BS"/>
</dbReference>
<dbReference type="GO" id="GO:0004758">
    <property type="term" value="F:serine C-palmitoyltransferase activity"/>
    <property type="evidence" value="ECO:0007669"/>
    <property type="project" value="UniProtKB-EC"/>
</dbReference>
<evidence type="ECO:0000256" key="7">
    <source>
        <dbReference type="ARBA" id="ARBA00013220"/>
    </source>
</evidence>
<evidence type="ECO:0000256" key="9">
    <source>
        <dbReference type="ARBA" id="ARBA00022692"/>
    </source>
</evidence>
<evidence type="ECO:0000256" key="2">
    <source>
        <dbReference type="ARBA" id="ARBA00004240"/>
    </source>
</evidence>
<dbReference type="EMBL" id="OA882161">
    <property type="protein sequence ID" value="CAD7273377.1"/>
    <property type="molecule type" value="Genomic_DNA"/>
</dbReference>
<evidence type="ECO:0000256" key="16">
    <source>
        <dbReference type="ARBA" id="ARBA00023315"/>
    </source>
</evidence>
<keyword evidence="8" id="KW-0808">Transferase</keyword>
<keyword evidence="15 19" id="KW-0472">Membrane</keyword>
<evidence type="ECO:0000256" key="18">
    <source>
        <dbReference type="RuleBase" id="RU003693"/>
    </source>
</evidence>
<dbReference type="OrthoDB" id="65434at2759"/>
<dbReference type="GO" id="GO:0005783">
    <property type="term" value="C:endoplasmic reticulum"/>
    <property type="evidence" value="ECO:0007669"/>
    <property type="project" value="UniProtKB-SubCell"/>
</dbReference>
<evidence type="ECO:0000259" key="20">
    <source>
        <dbReference type="Pfam" id="PF00155"/>
    </source>
</evidence>
<evidence type="ECO:0000256" key="17">
    <source>
        <dbReference type="ARBA" id="ARBA00048528"/>
    </source>
</evidence>
<evidence type="ECO:0000256" key="12">
    <source>
        <dbReference type="ARBA" id="ARBA00022919"/>
    </source>
</evidence>
<feature type="transmembrane region" description="Helical" evidence="19">
    <location>
        <begin position="37"/>
        <end position="60"/>
    </location>
</feature>
<evidence type="ECO:0000256" key="11">
    <source>
        <dbReference type="ARBA" id="ARBA00022898"/>
    </source>
</evidence>
<keyword evidence="22" id="KW-1185">Reference proteome</keyword>
<dbReference type="AlphaFoldDB" id="A0A7R9BFH0"/>
<keyword evidence="11 18" id="KW-0663">Pyridoxal phosphate</keyword>
<keyword evidence="10" id="KW-0256">Endoplasmic reticulum</keyword>
<evidence type="ECO:0000256" key="3">
    <source>
        <dbReference type="ARBA" id="ARBA00004370"/>
    </source>
</evidence>
<evidence type="ECO:0000256" key="6">
    <source>
        <dbReference type="ARBA" id="ARBA00008392"/>
    </source>
</evidence>
<evidence type="ECO:0000256" key="10">
    <source>
        <dbReference type="ARBA" id="ARBA00022824"/>
    </source>
</evidence>
<dbReference type="SUPFAM" id="SSF53383">
    <property type="entry name" value="PLP-dependent transferases"/>
    <property type="match status" value="1"/>
</dbReference>
<comment type="pathway">
    <text evidence="4">Lipid metabolism; sphingolipid metabolism.</text>
</comment>
<evidence type="ECO:0000313" key="21">
    <source>
        <dbReference type="EMBL" id="CAD7273377.1"/>
    </source>
</evidence>
<comment type="subcellular location">
    <subcellularLocation>
        <location evidence="2">Endoplasmic reticulum</location>
    </subcellularLocation>
    <subcellularLocation>
        <location evidence="3">Membrane</location>
    </subcellularLocation>
</comment>
<evidence type="ECO:0000256" key="5">
    <source>
        <dbReference type="ARBA" id="ARBA00004991"/>
    </source>
</evidence>
<dbReference type="Proteomes" id="UP000678499">
    <property type="component" value="Unassembled WGS sequence"/>
</dbReference>
<evidence type="ECO:0000256" key="8">
    <source>
        <dbReference type="ARBA" id="ARBA00022679"/>
    </source>
</evidence>
<dbReference type="InterPro" id="IPR050087">
    <property type="entry name" value="AON_synthase_class-II"/>
</dbReference>